<evidence type="ECO:0000256" key="1">
    <source>
        <dbReference type="SAM" id="MobiDB-lite"/>
    </source>
</evidence>
<dbReference type="Pfam" id="PF13625">
    <property type="entry name" value="Helicase_C_3"/>
    <property type="match status" value="1"/>
</dbReference>
<evidence type="ECO:0000259" key="2">
    <source>
        <dbReference type="Pfam" id="PF13625"/>
    </source>
</evidence>
<feature type="domain" description="Helicase XPB/Ssl2 N-terminal" evidence="2">
    <location>
        <begin position="562"/>
        <end position="681"/>
    </location>
</feature>
<evidence type="ECO:0000313" key="3">
    <source>
        <dbReference type="EMBL" id="RGA06347.1"/>
    </source>
</evidence>
<evidence type="ECO:0000313" key="4">
    <source>
        <dbReference type="Proteomes" id="UP000262538"/>
    </source>
</evidence>
<gene>
    <name evidence="3" type="ORF">DI270_003620</name>
</gene>
<accession>A0ABX9LR20</accession>
<organism evidence="3 4">
    <name type="scientific">Microbispora triticiradicis</name>
    <dbReference type="NCBI Taxonomy" id="2200763"/>
    <lineage>
        <taxon>Bacteria</taxon>
        <taxon>Bacillati</taxon>
        <taxon>Actinomycetota</taxon>
        <taxon>Actinomycetes</taxon>
        <taxon>Streptosporangiales</taxon>
        <taxon>Streptosporangiaceae</taxon>
        <taxon>Microbispora</taxon>
    </lineage>
</organism>
<feature type="region of interest" description="Disordered" evidence="1">
    <location>
        <begin position="286"/>
        <end position="312"/>
    </location>
</feature>
<feature type="compositionally biased region" description="Low complexity" evidence="1">
    <location>
        <begin position="302"/>
        <end position="312"/>
    </location>
</feature>
<dbReference type="InterPro" id="IPR032830">
    <property type="entry name" value="XPB/Ssl2_N"/>
</dbReference>
<keyword evidence="4" id="KW-1185">Reference proteome</keyword>
<name>A0ABX9LR20_9ACTN</name>
<dbReference type="Proteomes" id="UP000262538">
    <property type="component" value="Unassembled WGS sequence"/>
</dbReference>
<feature type="compositionally biased region" description="Pro residues" evidence="1">
    <location>
        <begin position="290"/>
        <end position="301"/>
    </location>
</feature>
<sequence>MVSTPRLLTTWLRTRSPDERRLLLARVGFVVDEDIPPQDLARLLLRRQAVVPLVRFCTLPQRQVLAAVAWLAAQRHGPLGYHLEGDDPASRAVPRADVLDLLAGPCLDRRTAADAVLDQLAGMALVLPPHGDQVIVPGAVHLDLAGETGLGRPAAELLAAHFNPPEVHAIAEVLGFPNARVREVAERNVLGLLADPERVRALVAGAPASVRDWLLRLVGHGSRLRTHAYQVHSGYGYQHNVRYVVRPGGSGDPATDWLVAHGLLLPAGPPDVAEVPFEVATAVLGGPRVPFTPDPPPPPDDLPGADGAEGTAQAAATSALSQIERLLAACVDQPPTLRKAGGLAVRDTRRIAKAAGVGEDLARFWIDLATQAELLGLYAEPVPRPKGHRGRLPEPVVNLLPTTEYDTWLKRSPVERLARIIGTWATLPATYTHWPAEAGTPVALTEPTDPHAVSLRYALLEALAAVPPGRGLPPDGLHYLMLRAAWHRPHHVSAARLGAEQAGAILREAGLLGVTAGGALTAVGHAVRDLLVSGEAWRSPEAALTTALSAMLPPAQATARFQADLTAVVPGMPDPSLAELLDGVAERESEGHAVVWRLSAATVRRAFDQGYEADDLLARLAEAAEGPLPQTLEYLVKDTARVHGRIRVVRSGCCLRADDEALIEELARAQALRALGLRKIAPTVLISAAGEEETLARLRAAGYAPALESETGATVVERAGTRRVPARS</sequence>
<proteinExistence type="predicted"/>
<protein>
    <recommendedName>
        <fullName evidence="2">Helicase XPB/Ssl2 N-terminal domain-containing protein</fullName>
    </recommendedName>
</protein>
<dbReference type="EMBL" id="QFZU02000017">
    <property type="protein sequence ID" value="RGA06347.1"/>
    <property type="molecule type" value="Genomic_DNA"/>
</dbReference>
<comment type="caution">
    <text evidence="3">The sequence shown here is derived from an EMBL/GenBank/DDBJ whole genome shotgun (WGS) entry which is preliminary data.</text>
</comment>
<reference evidence="3 4" key="1">
    <citation type="submission" date="2018-08" db="EMBL/GenBank/DDBJ databases">
        <title>Microbispora. triticiradicis sp. nov., a novel actinomycete isolated from the root of wheat (Triticum aestivum L.)).</title>
        <authorList>
            <person name="Han C."/>
        </authorList>
    </citation>
    <scope>NUCLEOTIDE SEQUENCE [LARGE SCALE GENOMIC DNA]</scope>
    <source>
        <strain evidence="3 4">NEAU-HRDPA2-9</strain>
    </source>
</reference>